<feature type="transmembrane region" description="Helical" evidence="2">
    <location>
        <begin position="148"/>
        <end position="169"/>
    </location>
</feature>
<dbReference type="SUPFAM" id="SSF48317">
    <property type="entry name" value="Acid phosphatase/Vanadium-dependent haloperoxidase"/>
    <property type="match status" value="1"/>
</dbReference>
<sequence>MPHSLDQLLPSLQSLGIWTYWFLAACALLEAVVLTGMIAPGALAVIAGGILVQRGVIDFFDLAWFVAGGTILGSEISYRLGRLATRGLATKEGGAPKLPGAAQLVRARGLLQRYGGFAMVVGRFLGPLSAFVPFAAAMAGMERRRFTLWNIASALPYALTLPALGYFFGSAAATMGAATPRLLAFGGAVALITGALWLLVWQVRRSLPPLIALCRSLWHEIRTHPRVEQSVARHPRSAAALKARLRSDRFSGLPATFLALVFAYLCAAYAESTFDFVTSAQVTETDLRVANVFFALRSPPLITLFGTITDFGSWRILVTLLIGMTLTLALLRRRALVLGLWIVVIGNQCSVTLLKILFNRPRSPLGYFVETSGSFPSGHAAASVAIWGMFFYVLWKIRALSGTLAGLLALTFAFFIGLSRLYLVEHYLSDVLNGYLVGALWLVVGIALCEALSRRPRVKSPQAQPLSLRALSPFALAICAAVSLTALHKSPLNSLPPLPALTLSDPAQILTENRWPQATTTLLGRARAPLSSVFASPDAATLGAALATAGWQAAPVPTPRRLAQALWAQWTQQPLPAPLVVPLFWRDLPQDLAFALPPDPASARKRWHLRLWQTDVMLPDGRALFVASLTFEDPLEDDPSDDPANAVAQAAPQPSPQALPFAFAPASATTRTALPAP</sequence>
<feature type="transmembrane region" description="Helical" evidence="2">
    <location>
        <begin position="20"/>
        <end position="52"/>
    </location>
</feature>
<reference evidence="4 5" key="1">
    <citation type="submission" date="2017-03" db="EMBL/GenBank/DDBJ databases">
        <authorList>
            <person name="Afonso C.L."/>
            <person name="Miller P.J."/>
            <person name="Scott M.A."/>
            <person name="Spackman E."/>
            <person name="Goraichik I."/>
            <person name="Dimitrov K.M."/>
            <person name="Suarez D.L."/>
            <person name="Swayne D.E."/>
        </authorList>
    </citation>
    <scope>NUCLEOTIDE SEQUENCE [LARGE SCALE GENOMIC DNA]</scope>
    <source>
        <strain evidence="4 5">CECT 8620</strain>
    </source>
</reference>
<dbReference type="CDD" id="cd03392">
    <property type="entry name" value="PAP2_like_2"/>
    <property type="match status" value="1"/>
</dbReference>
<proteinExistence type="predicted"/>
<feature type="compositionally biased region" description="Low complexity" evidence="1">
    <location>
        <begin position="642"/>
        <end position="660"/>
    </location>
</feature>
<accession>A0A1Y5T9C3</accession>
<dbReference type="InterPro" id="IPR000326">
    <property type="entry name" value="PAP2/HPO"/>
</dbReference>
<feature type="transmembrane region" description="Helical" evidence="2">
    <location>
        <begin position="402"/>
        <end position="423"/>
    </location>
</feature>
<feature type="region of interest" description="Disordered" evidence="1">
    <location>
        <begin position="634"/>
        <end position="660"/>
    </location>
</feature>
<dbReference type="OrthoDB" id="9801622at2"/>
<feature type="transmembrane region" description="Helical" evidence="2">
    <location>
        <begin position="59"/>
        <end position="78"/>
    </location>
</feature>
<feature type="transmembrane region" description="Helical" evidence="2">
    <location>
        <begin position="181"/>
        <end position="201"/>
    </location>
</feature>
<evidence type="ECO:0000256" key="1">
    <source>
        <dbReference type="SAM" id="MobiDB-lite"/>
    </source>
</evidence>
<evidence type="ECO:0000313" key="5">
    <source>
        <dbReference type="Proteomes" id="UP000193862"/>
    </source>
</evidence>
<feature type="domain" description="Phosphatidic acid phosphatase type 2/haloperoxidase" evidence="3">
    <location>
        <begin position="335"/>
        <end position="446"/>
    </location>
</feature>
<evidence type="ECO:0000259" key="3">
    <source>
        <dbReference type="SMART" id="SM00014"/>
    </source>
</evidence>
<dbReference type="Pfam" id="PF14067">
    <property type="entry name" value="LssY_C"/>
    <property type="match status" value="1"/>
</dbReference>
<keyword evidence="2" id="KW-1133">Transmembrane helix</keyword>
<dbReference type="Pfam" id="PF01569">
    <property type="entry name" value="PAP2"/>
    <property type="match status" value="1"/>
</dbReference>
<feature type="transmembrane region" description="Helical" evidence="2">
    <location>
        <begin position="466"/>
        <end position="487"/>
    </location>
</feature>
<evidence type="ECO:0000256" key="2">
    <source>
        <dbReference type="SAM" id="Phobius"/>
    </source>
</evidence>
<dbReference type="InterPro" id="IPR036938">
    <property type="entry name" value="PAP2/HPO_sf"/>
</dbReference>
<keyword evidence="2" id="KW-0472">Membrane</keyword>
<dbReference type="PANTHER" id="PTHR30353:SF15">
    <property type="entry name" value="INNER MEMBRANE PROTEIN YABI"/>
    <property type="match status" value="1"/>
</dbReference>
<gene>
    <name evidence="4" type="primary">yghB</name>
    <name evidence="4" type="ORF">AQS8620_02423</name>
</gene>
<dbReference type="Proteomes" id="UP000193862">
    <property type="component" value="Unassembled WGS sequence"/>
</dbReference>
<feature type="transmembrane region" description="Helical" evidence="2">
    <location>
        <begin position="378"/>
        <end position="395"/>
    </location>
</feature>
<evidence type="ECO:0000313" key="4">
    <source>
        <dbReference type="EMBL" id="SLN55192.1"/>
    </source>
</evidence>
<dbReference type="RefSeq" id="WP_159453238.1">
    <property type="nucleotide sequence ID" value="NZ_FWFS01000009.1"/>
</dbReference>
<name>A0A1Y5T9C3_9RHOB</name>
<dbReference type="EMBL" id="FWFS01000009">
    <property type="protein sequence ID" value="SLN55192.1"/>
    <property type="molecule type" value="Genomic_DNA"/>
</dbReference>
<organism evidence="4 5">
    <name type="scientific">Aquimixticola soesokkakensis</name>
    <dbReference type="NCBI Taxonomy" id="1519096"/>
    <lineage>
        <taxon>Bacteria</taxon>
        <taxon>Pseudomonadati</taxon>
        <taxon>Pseudomonadota</taxon>
        <taxon>Alphaproteobacteria</taxon>
        <taxon>Rhodobacterales</taxon>
        <taxon>Paracoccaceae</taxon>
        <taxon>Aquimixticola</taxon>
    </lineage>
</organism>
<feature type="transmembrane region" description="Helical" evidence="2">
    <location>
        <begin position="313"/>
        <end position="331"/>
    </location>
</feature>
<feature type="transmembrane region" description="Helical" evidence="2">
    <location>
        <begin position="338"/>
        <end position="358"/>
    </location>
</feature>
<protein>
    <submittedName>
        <fullName evidence="4">Inner membrane protein YghB</fullName>
    </submittedName>
</protein>
<dbReference type="PANTHER" id="PTHR30353">
    <property type="entry name" value="INNER MEMBRANE PROTEIN DEDA-RELATED"/>
    <property type="match status" value="1"/>
</dbReference>
<dbReference type="AlphaFoldDB" id="A0A1Y5T9C3"/>
<keyword evidence="2" id="KW-0812">Transmembrane</keyword>
<keyword evidence="5" id="KW-1185">Reference proteome</keyword>
<dbReference type="SMART" id="SM00014">
    <property type="entry name" value="acidPPc"/>
    <property type="match status" value="1"/>
</dbReference>
<feature type="transmembrane region" description="Helical" evidence="2">
    <location>
        <begin position="114"/>
        <end position="136"/>
    </location>
</feature>
<dbReference type="InterPro" id="IPR032818">
    <property type="entry name" value="DedA-like"/>
</dbReference>
<feature type="transmembrane region" description="Helical" evidence="2">
    <location>
        <begin position="250"/>
        <end position="270"/>
    </location>
</feature>
<dbReference type="Gene3D" id="1.20.144.10">
    <property type="entry name" value="Phosphatidic acid phosphatase type 2/haloperoxidase"/>
    <property type="match status" value="1"/>
</dbReference>
<feature type="transmembrane region" description="Helical" evidence="2">
    <location>
        <begin position="435"/>
        <end position="454"/>
    </location>
</feature>
<dbReference type="InterPro" id="IPR025902">
    <property type="entry name" value="LssY-like-C_dom"/>
</dbReference>